<dbReference type="GO" id="GO:0006508">
    <property type="term" value="P:proteolysis"/>
    <property type="evidence" value="ECO:0007669"/>
    <property type="project" value="UniProtKB-KW"/>
</dbReference>
<keyword evidence="1 3" id="KW-0645">Protease</keyword>
<dbReference type="GO" id="GO:0009847">
    <property type="term" value="P:spore germination"/>
    <property type="evidence" value="ECO:0007669"/>
    <property type="project" value="InterPro"/>
</dbReference>
<dbReference type="SUPFAM" id="SSF53163">
    <property type="entry name" value="HybD-like"/>
    <property type="match status" value="1"/>
</dbReference>
<dbReference type="Pfam" id="PF03418">
    <property type="entry name" value="Peptidase_A25"/>
    <property type="match status" value="1"/>
</dbReference>
<dbReference type="InterPro" id="IPR023430">
    <property type="entry name" value="Pept_HybD-like_dom_sf"/>
</dbReference>
<proteinExistence type="inferred from homology"/>
<dbReference type="AlphaFoldDB" id="A0A644XWR3"/>
<reference evidence="3" key="1">
    <citation type="submission" date="2019-08" db="EMBL/GenBank/DDBJ databases">
        <authorList>
            <person name="Kucharzyk K."/>
            <person name="Murdoch R.W."/>
            <person name="Higgins S."/>
            <person name="Loffler F."/>
        </authorList>
    </citation>
    <scope>NUCLEOTIDE SEQUENCE</scope>
</reference>
<sequence length="326" mass="34003">MKKSGQSAAYFFKHGGEFFSAVRLYYVGVIILRYIPQTDLAVEARELATANSGELTGVTAETSRRAGAAITELNIVDAAGEKAMNRPKGKYFTVELKEPPQESDENFEEVVGAIGDLIAGLIPNGDVLVAGLGNLGVTPDALGPKAAARVLVTRHITAAGGPGADLFRPVTVVQPGVLGQTGVESAEVVGGVAKSVRPAAIIAIDALAARRLDRLGCTVQITDTGIQPGAGIGNHRQELTKGTLGVPVIGIGVPTVISAATLIGDAVSELTEEPSSGPPLTKYADLFVTPRDIDTIIDRMSALIGFSINHALQKDLSVEDMRYYGC</sequence>
<evidence type="ECO:0000313" key="3">
    <source>
        <dbReference type="EMBL" id="MPM20660.1"/>
    </source>
</evidence>
<name>A0A644XWR3_9ZZZZ</name>
<dbReference type="InterPro" id="IPR005080">
    <property type="entry name" value="Peptidase_A25"/>
</dbReference>
<accession>A0A644XWR3</accession>
<dbReference type="HAMAP" id="MF_00626">
    <property type="entry name" value="Germination_prot"/>
    <property type="match status" value="1"/>
</dbReference>
<keyword evidence="2 3" id="KW-0378">Hydrolase</keyword>
<dbReference type="EMBL" id="VSSQ01003431">
    <property type="protein sequence ID" value="MPM20660.1"/>
    <property type="molecule type" value="Genomic_DNA"/>
</dbReference>
<dbReference type="Gene3D" id="3.40.50.1450">
    <property type="entry name" value="HybD-like"/>
    <property type="match status" value="1"/>
</dbReference>
<dbReference type="NCBIfam" id="TIGR01441">
    <property type="entry name" value="GPR"/>
    <property type="match status" value="1"/>
</dbReference>
<evidence type="ECO:0000256" key="2">
    <source>
        <dbReference type="ARBA" id="ARBA00022801"/>
    </source>
</evidence>
<dbReference type="GO" id="GO:0008233">
    <property type="term" value="F:peptidase activity"/>
    <property type="evidence" value="ECO:0007669"/>
    <property type="project" value="UniProtKB-KW"/>
</dbReference>
<organism evidence="3">
    <name type="scientific">bioreactor metagenome</name>
    <dbReference type="NCBI Taxonomy" id="1076179"/>
    <lineage>
        <taxon>unclassified sequences</taxon>
        <taxon>metagenomes</taxon>
        <taxon>ecological metagenomes</taxon>
    </lineage>
</organism>
<dbReference type="EC" id="3.4.24.78" evidence="3"/>
<gene>
    <name evidence="3" type="primary">gpr_13</name>
    <name evidence="3" type="ORF">SDC9_67096</name>
</gene>
<comment type="caution">
    <text evidence="3">The sequence shown here is derived from an EMBL/GenBank/DDBJ whole genome shotgun (WGS) entry which is preliminary data.</text>
</comment>
<evidence type="ECO:0000256" key="1">
    <source>
        <dbReference type="ARBA" id="ARBA00022670"/>
    </source>
</evidence>
<protein>
    <submittedName>
        <fullName evidence="3">Germination protease</fullName>
        <ecNumber evidence="3">3.4.24.78</ecNumber>
    </submittedName>
</protein>